<accession>A0A6J5KW46</accession>
<dbReference type="EMBL" id="LR796188">
    <property type="protein sequence ID" value="CAB4125445.1"/>
    <property type="molecule type" value="Genomic_DNA"/>
</dbReference>
<gene>
    <name evidence="1" type="ORF">UFOVP54_141</name>
</gene>
<protein>
    <submittedName>
        <fullName evidence="1">Uncharacterized protein</fullName>
    </submittedName>
</protein>
<reference evidence="1" key="1">
    <citation type="submission" date="2020-04" db="EMBL/GenBank/DDBJ databases">
        <authorList>
            <person name="Chiriac C."/>
            <person name="Salcher M."/>
            <person name="Ghai R."/>
            <person name="Kavagutti S V."/>
        </authorList>
    </citation>
    <scope>NUCLEOTIDE SEQUENCE</scope>
</reference>
<name>A0A6J5KW46_9CAUD</name>
<sequence>MVHKRELRKVLNNYLRGSVRIKERDVARDIMEKKLFIESIILLREIEDRRDFMEEEIGMDMSMYEEKFLQIIENLFKVHFNKEQFALIQYYLYKVPTIEDWDGMIDLSDGKDMITVKFETPDQVWTVINSLK</sequence>
<evidence type="ECO:0000313" key="1">
    <source>
        <dbReference type="EMBL" id="CAB4125445.1"/>
    </source>
</evidence>
<organism evidence="1">
    <name type="scientific">uncultured Caudovirales phage</name>
    <dbReference type="NCBI Taxonomy" id="2100421"/>
    <lineage>
        <taxon>Viruses</taxon>
        <taxon>Duplodnaviria</taxon>
        <taxon>Heunggongvirae</taxon>
        <taxon>Uroviricota</taxon>
        <taxon>Caudoviricetes</taxon>
        <taxon>Peduoviridae</taxon>
        <taxon>Maltschvirus</taxon>
        <taxon>Maltschvirus maltsch</taxon>
    </lineage>
</organism>
<proteinExistence type="predicted"/>